<accession>A0AAV5STP2</accession>
<evidence type="ECO:0000313" key="2">
    <source>
        <dbReference type="Proteomes" id="UP001432027"/>
    </source>
</evidence>
<protein>
    <submittedName>
        <fullName evidence="1">Uncharacterized protein</fullName>
    </submittedName>
</protein>
<organism evidence="1 2">
    <name type="scientific">Pristionchus entomophagus</name>
    <dbReference type="NCBI Taxonomy" id="358040"/>
    <lineage>
        <taxon>Eukaryota</taxon>
        <taxon>Metazoa</taxon>
        <taxon>Ecdysozoa</taxon>
        <taxon>Nematoda</taxon>
        <taxon>Chromadorea</taxon>
        <taxon>Rhabditida</taxon>
        <taxon>Rhabditina</taxon>
        <taxon>Diplogasteromorpha</taxon>
        <taxon>Diplogasteroidea</taxon>
        <taxon>Neodiplogasteridae</taxon>
        <taxon>Pristionchus</taxon>
    </lineage>
</organism>
<dbReference type="AlphaFoldDB" id="A0AAV5STP2"/>
<proteinExistence type="predicted"/>
<comment type="caution">
    <text evidence="1">The sequence shown here is derived from an EMBL/GenBank/DDBJ whole genome shotgun (WGS) entry which is preliminary data.</text>
</comment>
<feature type="non-terminal residue" evidence="1">
    <location>
        <position position="1"/>
    </location>
</feature>
<gene>
    <name evidence="1" type="ORF">PENTCL1PPCAC_6143</name>
</gene>
<evidence type="ECO:0000313" key="1">
    <source>
        <dbReference type="EMBL" id="GMS83968.1"/>
    </source>
</evidence>
<sequence>VISSLSKFPVSSFTNCSIDARSSSVMHSIPISSRLSFTVLHHFLQSFLTGPLFRTGHIFSQRSRIAATPCDLTADSRRGMISSAHEESPSLSVRVRMARGAV</sequence>
<dbReference type="EMBL" id="BTSX01000002">
    <property type="protein sequence ID" value="GMS83968.1"/>
    <property type="molecule type" value="Genomic_DNA"/>
</dbReference>
<reference evidence="1" key="1">
    <citation type="submission" date="2023-10" db="EMBL/GenBank/DDBJ databases">
        <title>Genome assembly of Pristionchus species.</title>
        <authorList>
            <person name="Yoshida K."/>
            <person name="Sommer R.J."/>
        </authorList>
    </citation>
    <scope>NUCLEOTIDE SEQUENCE</scope>
    <source>
        <strain evidence="1">RS0144</strain>
    </source>
</reference>
<feature type="non-terminal residue" evidence="1">
    <location>
        <position position="102"/>
    </location>
</feature>
<name>A0AAV5STP2_9BILA</name>
<dbReference type="Proteomes" id="UP001432027">
    <property type="component" value="Unassembled WGS sequence"/>
</dbReference>
<keyword evidence="2" id="KW-1185">Reference proteome</keyword>